<accession>A0A6N1VFE3</accession>
<gene>
    <name evidence="1" type="ORF">HTY61_14065</name>
</gene>
<dbReference type="KEGG" id="orm:HTY61_14065"/>
<evidence type="ECO:0000313" key="1">
    <source>
        <dbReference type="EMBL" id="QKV19498.1"/>
    </source>
</evidence>
<dbReference type="RefSeq" id="WP_175277390.1">
    <property type="nucleotide sequence ID" value="NZ_CP054836.1"/>
</dbReference>
<evidence type="ECO:0000313" key="2">
    <source>
        <dbReference type="Proteomes" id="UP000509367"/>
    </source>
</evidence>
<proteinExistence type="predicted"/>
<dbReference type="InterPro" id="IPR010319">
    <property type="entry name" value="Transglutaminase-like_Cys_pept"/>
</dbReference>
<keyword evidence="2" id="KW-1185">Reference proteome</keyword>
<reference evidence="1 2" key="1">
    <citation type="submission" date="2020-06" db="EMBL/GenBank/DDBJ databases">
        <title>Oricola thermophila sp. nov. isolated from a tidal sediments.</title>
        <authorList>
            <person name="Kwon K.K."/>
            <person name="Yang S.-H."/>
            <person name="Park M.-J."/>
        </authorList>
    </citation>
    <scope>NUCLEOTIDE SEQUENCE [LARGE SCALE GENOMIC DNA]</scope>
    <source>
        <strain evidence="1 2">MEBiC13590</strain>
    </source>
</reference>
<dbReference type="Proteomes" id="UP000509367">
    <property type="component" value="Chromosome"/>
</dbReference>
<dbReference type="PANTHER" id="PTHR39327">
    <property type="match status" value="1"/>
</dbReference>
<dbReference type="PANTHER" id="PTHR39327:SF1">
    <property type="entry name" value="BLR5470 PROTEIN"/>
    <property type="match status" value="1"/>
</dbReference>
<dbReference type="Pfam" id="PF06035">
    <property type="entry name" value="Peptidase_C93"/>
    <property type="match status" value="1"/>
</dbReference>
<dbReference type="EMBL" id="CP054836">
    <property type="protein sequence ID" value="QKV19498.1"/>
    <property type="molecule type" value="Genomic_DNA"/>
</dbReference>
<dbReference type="Gene3D" id="3.10.620.30">
    <property type="match status" value="1"/>
</dbReference>
<protein>
    <submittedName>
        <fullName evidence="1">Transglutaminase-like cysteine peptidase</fullName>
    </submittedName>
</protein>
<sequence length="216" mass="23687">MPVNLSLTLWECVVGSSGVLRIVSAFAMAAVMASVSPINAGAAGAMRTGGLTSQPIGHYDFCRVYRDECDRIGGSAEPLRLDAGTWNTILTVNATVNMVIEPKSDLDIYGKEEVWTYPDRAGDCEDYVLLKRQLLINEGISPSALLITVVRKPDGEGHAVLTVRTTRGDFVLDNLTSKVMLWKDTPYTYLKRQSERHAGHWVSIEMPDRTVVGSVE</sequence>
<organism evidence="1 2">
    <name type="scientific">Oricola thermophila</name>
    <dbReference type="NCBI Taxonomy" id="2742145"/>
    <lineage>
        <taxon>Bacteria</taxon>
        <taxon>Pseudomonadati</taxon>
        <taxon>Pseudomonadota</taxon>
        <taxon>Alphaproteobacteria</taxon>
        <taxon>Hyphomicrobiales</taxon>
        <taxon>Ahrensiaceae</taxon>
        <taxon>Oricola</taxon>
    </lineage>
</organism>
<name>A0A6N1VFE3_9HYPH</name>
<dbReference type="AlphaFoldDB" id="A0A6N1VFE3"/>